<dbReference type="Pfam" id="PF06605">
    <property type="entry name" value="Prophage_tail"/>
    <property type="match status" value="1"/>
</dbReference>
<dbReference type="InterPro" id="IPR011055">
    <property type="entry name" value="Dup_hybrid_motif"/>
</dbReference>
<feature type="domain" description="Prophage endopeptidase tail N-terminal" evidence="4">
    <location>
        <begin position="4"/>
        <end position="89"/>
    </location>
</feature>
<proteinExistence type="predicted"/>
<keyword evidence="6" id="KW-1185">Reference proteome</keyword>
<organism evidence="5 6">
    <name type="scientific">Limosilactobacillus portuensis</name>
    <dbReference type="NCBI Taxonomy" id="2742601"/>
    <lineage>
        <taxon>Bacteria</taxon>
        <taxon>Bacillati</taxon>
        <taxon>Bacillota</taxon>
        <taxon>Bacilli</taxon>
        <taxon>Lactobacillales</taxon>
        <taxon>Lactobacillaceae</taxon>
        <taxon>Limosilactobacillus</taxon>
    </lineage>
</organism>
<dbReference type="Gene3D" id="6.20.110.10">
    <property type="match status" value="1"/>
</dbReference>
<dbReference type="InterPro" id="IPR016047">
    <property type="entry name" value="M23ase_b-sheet_dom"/>
</dbReference>
<evidence type="ECO:0000256" key="1">
    <source>
        <dbReference type="SAM" id="MobiDB-lite"/>
    </source>
</evidence>
<feature type="region of interest" description="Disordered" evidence="1">
    <location>
        <begin position="684"/>
        <end position="706"/>
    </location>
</feature>
<dbReference type="Proteomes" id="UP001196248">
    <property type="component" value="Unassembled WGS sequence"/>
</dbReference>
<accession>A0ABS6IZR1</accession>
<dbReference type="CDD" id="cd12797">
    <property type="entry name" value="M23_peptidase"/>
    <property type="match status" value="1"/>
</dbReference>
<sequence length="706" mass="78653">MVYIESADGKHAFRVDWNDLYNSFKRNFQLNSNYEISFTLTYTEQYRDVFNIAKEKCWVWYDGQWFNIQQREVDSDENGFATLQITCTHTLIDSMKNVRLDKSQPTEDNPEISGGDSSSNDSSDDSSDSQQAGTVIRETDNKQTTSLDACLHNFLDNNDQNIKYELHGNFPQAAVECTGSLYDWLGQNLSLFSAYYIPDNYTLKIYDLDSLKHQTGKQFRYLHNMTNVDLQTDVVDLVNDCEVYGGKMEKDITTASGNGATEPQNGDWTPVIQNAAGLVGEHLSQNDINLILAQINLESSGQEDAKGGDDGLSDGIAKGLLQFKQSTFDYYSRPPYTDIWHGLDQLVALMNVPNWRNQITGHSGWSPQGAPISKATIQVQTGGNWGWPFPSVGEGSFSSGQLFGVQPGGGFRTNGFHDGLDFGSVDHPGSEVHAIHGGTVTSIAWGGSEIKWYIVITDETGLNVEYQEAFSSRNNFSVVMNQHVNTGDVIGYRDTDHLHIGITRHNIQEAFNHAFLNDGTWLDPLETIKNGGASGGSNEGGTTTTTEVYYLLHFHYQDEDSIKKYHLHRGAPIIQDSIYDMDALKQYVENTVQHKPKAALTINGYSGNPGNLGDVWKLIAPELQLNMDVTLMGIQGNDEYFHPNGDQELSLNNTGLAMKDAINAIWSDIREVNKNISVLDSFSGTGSRREDHFANENNKPGRDNNR</sequence>
<dbReference type="EMBL" id="JAHPJJ010000030">
    <property type="protein sequence ID" value="MBU9696134.1"/>
    <property type="molecule type" value="Genomic_DNA"/>
</dbReference>
<protein>
    <submittedName>
        <fullName evidence="5">Phage tail protein</fullName>
    </submittedName>
</protein>
<evidence type="ECO:0000313" key="6">
    <source>
        <dbReference type="Proteomes" id="UP001196248"/>
    </source>
</evidence>
<feature type="region of interest" description="Disordered" evidence="1">
    <location>
        <begin position="98"/>
        <end position="138"/>
    </location>
</feature>
<dbReference type="InterPro" id="IPR010572">
    <property type="entry name" value="Tail_dom"/>
</dbReference>
<dbReference type="Pfam" id="PF18994">
    <property type="entry name" value="Prophage_tailD1"/>
    <property type="match status" value="1"/>
</dbReference>
<feature type="domain" description="Tail spike" evidence="3">
    <location>
        <begin position="139"/>
        <end position="663"/>
    </location>
</feature>
<name>A0ABS6IZR1_9LACO</name>
<gene>
    <name evidence="5" type="ORF">KSL82_09615</name>
</gene>
<evidence type="ECO:0000259" key="3">
    <source>
        <dbReference type="Pfam" id="PF06605"/>
    </source>
</evidence>
<feature type="compositionally biased region" description="Basic and acidic residues" evidence="1">
    <location>
        <begin position="687"/>
        <end position="706"/>
    </location>
</feature>
<evidence type="ECO:0000313" key="5">
    <source>
        <dbReference type="EMBL" id="MBU9696134.1"/>
    </source>
</evidence>
<comment type="caution">
    <text evidence="5">The sequence shown here is derived from an EMBL/GenBank/DDBJ whole genome shotgun (WGS) entry which is preliminary data.</text>
</comment>
<feature type="domain" description="M23ase beta-sheet core" evidence="2">
    <location>
        <begin position="416"/>
        <end position="504"/>
    </location>
</feature>
<reference evidence="5 6" key="1">
    <citation type="submission" date="2021-06" db="EMBL/GenBank/DDBJ databases">
        <title>Limosilactobacillus angelus sp. nov., isolated from the human vagina.</title>
        <authorList>
            <person name="Chen Y.-S."/>
        </authorList>
    </citation>
    <scope>NUCLEOTIDE SEQUENCE [LARGE SCALE GENOMIC DNA]</scope>
    <source>
        <strain evidence="5 6">P5L02</strain>
    </source>
</reference>
<dbReference type="Pfam" id="PF01551">
    <property type="entry name" value="Peptidase_M23"/>
    <property type="match status" value="1"/>
</dbReference>
<evidence type="ECO:0000259" key="4">
    <source>
        <dbReference type="Pfam" id="PF18994"/>
    </source>
</evidence>
<dbReference type="SUPFAM" id="SSF51261">
    <property type="entry name" value="Duplicated hybrid motif"/>
    <property type="match status" value="1"/>
</dbReference>
<dbReference type="Gene3D" id="3.55.50.40">
    <property type="match status" value="1"/>
</dbReference>
<evidence type="ECO:0000259" key="2">
    <source>
        <dbReference type="Pfam" id="PF01551"/>
    </source>
</evidence>
<dbReference type="InterPro" id="IPR044051">
    <property type="entry name" value="Prophage_tail_N"/>
</dbReference>
<dbReference type="Gene3D" id="2.70.70.10">
    <property type="entry name" value="Glucose Permease (Domain IIA)"/>
    <property type="match status" value="1"/>
</dbReference>